<dbReference type="EMBL" id="JYDQ01000261">
    <property type="protein sequence ID" value="KRY09699.1"/>
    <property type="molecule type" value="Genomic_DNA"/>
</dbReference>
<proteinExistence type="predicted"/>
<dbReference type="PROSITE" id="PS51998">
    <property type="entry name" value="DEK_C"/>
    <property type="match status" value="1"/>
</dbReference>
<dbReference type="SMART" id="SM00151">
    <property type="entry name" value="SWIB"/>
    <property type="match status" value="1"/>
</dbReference>
<evidence type="ECO:0000259" key="2">
    <source>
        <dbReference type="PROSITE" id="PS51925"/>
    </source>
</evidence>
<feature type="domain" description="DEK-C" evidence="3">
    <location>
        <begin position="22"/>
        <end position="77"/>
    </location>
</feature>
<dbReference type="Gene3D" id="1.10.245.10">
    <property type="entry name" value="SWIB/MDM2 domain"/>
    <property type="match status" value="1"/>
</dbReference>
<feature type="region of interest" description="Disordered" evidence="1">
    <location>
        <begin position="142"/>
        <end position="165"/>
    </location>
</feature>
<dbReference type="Proteomes" id="UP000054783">
    <property type="component" value="Unassembled WGS sequence"/>
</dbReference>
<comment type="caution">
    <text evidence="4">The sequence shown here is derived from an EMBL/GenBank/DDBJ whole genome shotgun (WGS) entry which is preliminary data.</text>
</comment>
<dbReference type="AlphaFoldDB" id="A0A0V0ZAV2"/>
<dbReference type="InterPro" id="IPR036885">
    <property type="entry name" value="SWIB_MDM2_dom_sf"/>
</dbReference>
<name>A0A0V0ZAV2_9BILA</name>
<feature type="domain" description="DM2" evidence="2">
    <location>
        <begin position="318"/>
        <end position="397"/>
    </location>
</feature>
<evidence type="ECO:0000256" key="1">
    <source>
        <dbReference type="SAM" id="MobiDB-lite"/>
    </source>
</evidence>
<dbReference type="Pfam" id="PF02201">
    <property type="entry name" value="SWIB"/>
    <property type="match status" value="1"/>
</dbReference>
<reference evidence="4 5" key="1">
    <citation type="submission" date="2015-01" db="EMBL/GenBank/DDBJ databases">
        <title>Evolution of Trichinella species and genotypes.</title>
        <authorList>
            <person name="Korhonen P.K."/>
            <person name="Edoardo P."/>
            <person name="Giuseppe L.R."/>
            <person name="Gasser R.B."/>
        </authorList>
    </citation>
    <scope>NUCLEOTIDE SEQUENCE [LARGE SCALE GENOMIC DNA]</scope>
    <source>
        <strain evidence="4">ISS2496</strain>
    </source>
</reference>
<feature type="compositionally biased region" description="Low complexity" evidence="1">
    <location>
        <begin position="149"/>
        <end position="159"/>
    </location>
</feature>
<dbReference type="SUPFAM" id="SSF109715">
    <property type="entry name" value="DEK C-terminal domain"/>
    <property type="match status" value="1"/>
</dbReference>
<evidence type="ECO:0000313" key="5">
    <source>
        <dbReference type="Proteomes" id="UP000054783"/>
    </source>
</evidence>
<dbReference type="PROSITE" id="PS51925">
    <property type="entry name" value="SWIB_MDM2"/>
    <property type="match status" value="1"/>
</dbReference>
<dbReference type="CDD" id="cd10567">
    <property type="entry name" value="SWIB-MDM2_like"/>
    <property type="match status" value="1"/>
</dbReference>
<evidence type="ECO:0000313" key="4">
    <source>
        <dbReference type="EMBL" id="KRY09698.1"/>
    </source>
</evidence>
<feature type="non-terminal residue" evidence="4">
    <location>
        <position position="1"/>
    </location>
</feature>
<dbReference type="Pfam" id="PF08766">
    <property type="entry name" value="DEK_C"/>
    <property type="match status" value="1"/>
</dbReference>
<dbReference type="OrthoDB" id="5919235at2759"/>
<evidence type="ECO:0000259" key="3">
    <source>
        <dbReference type="PROSITE" id="PS51998"/>
    </source>
</evidence>
<accession>A0A0V0ZAV2</accession>
<dbReference type="STRING" id="990121.A0A0V0ZAV2"/>
<dbReference type="InterPro" id="IPR014876">
    <property type="entry name" value="DEK_C"/>
</dbReference>
<dbReference type="SUPFAM" id="SSF47592">
    <property type="entry name" value="SWIB/MDM2 domain"/>
    <property type="match status" value="1"/>
</dbReference>
<sequence length="403" mass="46328">LWIIIIFNFKPHTFQKIKMMGNISIHDIENAIHDVILDSNPNTLTTREVRIQLEKQFDENLHDKRVIIDEITMRMLVKKLKPIEELDVINEQKGIGLKNASTSESSDSSDDESSVVQCFNEDDYSDDSSDISIFDIFSEDEKEGNDAVPSSSNSNLSPPEQKNSELEDEMLARRLHLEELGCRQRSTKYYSHIKRCLVRSRDQALSSAKEKKTPTTIASESFLSPALTNLLGVQKDFLSEVNLISLTFFTQMQVMHAVETLVLIVPKEKRSETLVDKLHVFDKVMDDDIQKIPGKVANKDLREIQSIAEVFKGKSNAQLIGMNVESAVCFKYAPVTLAEMRRSELVRRMWEIIKERNLLDPTNRAFVICDTQFEDIFKCKRFKAFTMMKYLKFHVSDVSPFEN</sequence>
<dbReference type="PANTHER" id="PTHR13844">
    <property type="entry name" value="SWI/SNF-RELATED MATRIX-ASSOCIATED ACTIN-DEPENDENT REGULATOR OF CHROMATIN SUBFAMILY D"/>
    <property type="match status" value="1"/>
</dbReference>
<organism evidence="4 5">
    <name type="scientific">Trichinella patagoniensis</name>
    <dbReference type="NCBI Taxonomy" id="990121"/>
    <lineage>
        <taxon>Eukaryota</taxon>
        <taxon>Metazoa</taxon>
        <taxon>Ecdysozoa</taxon>
        <taxon>Nematoda</taxon>
        <taxon>Enoplea</taxon>
        <taxon>Dorylaimia</taxon>
        <taxon>Trichinellida</taxon>
        <taxon>Trichinellidae</taxon>
        <taxon>Trichinella</taxon>
    </lineage>
</organism>
<dbReference type="InterPro" id="IPR003121">
    <property type="entry name" value="SWIB_MDM2_domain"/>
</dbReference>
<dbReference type="EMBL" id="JYDQ01000261">
    <property type="protein sequence ID" value="KRY09698.1"/>
    <property type="molecule type" value="Genomic_DNA"/>
</dbReference>
<protein>
    <submittedName>
        <fullName evidence="4">Uncharacterized protein</fullName>
    </submittedName>
</protein>
<dbReference type="InterPro" id="IPR019835">
    <property type="entry name" value="SWIB_domain"/>
</dbReference>
<keyword evidence="5" id="KW-1185">Reference proteome</keyword>
<gene>
    <name evidence="4" type="ORF">T12_10721</name>
</gene>